<accession>A0A0A9AJR9</accession>
<protein>
    <submittedName>
        <fullName evidence="1">Uncharacterized protein</fullName>
    </submittedName>
</protein>
<proteinExistence type="predicted"/>
<evidence type="ECO:0000313" key="1">
    <source>
        <dbReference type="EMBL" id="JAD50083.1"/>
    </source>
</evidence>
<dbReference type="AlphaFoldDB" id="A0A0A9AJR9"/>
<dbReference type="EMBL" id="GBRH01247812">
    <property type="protein sequence ID" value="JAD50083.1"/>
    <property type="molecule type" value="Transcribed_RNA"/>
</dbReference>
<sequence>MAATRASGELQIGECDAAVGKITGQLIFLPYNYNYPLLLIRRIT</sequence>
<organism evidence="1">
    <name type="scientific">Arundo donax</name>
    <name type="common">Giant reed</name>
    <name type="synonym">Donax arundinaceus</name>
    <dbReference type="NCBI Taxonomy" id="35708"/>
    <lineage>
        <taxon>Eukaryota</taxon>
        <taxon>Viridiplantae</taxon>
        <taxon>Streptophyta</taxon>
        <taxon>Embryophyta</taxon>
        <taxon>Tracheophyta</taxon>
        <taxon>Spermatophyta</taxon>
        <taxon>Magnoliopsida</taxon>
        <taxon>Liliopsida</taxon>
        <taxon>Poales</taxon>
        <taxon>Poaceae</taxon>
        <taxon>PACMAD clade</taxon>
        <taxon>Arundinoideae</taxon>
        <taxon>Arundineae</taxon>
        <taxon>Arundo</taxon>
    </lineage>
</organism>
<reference evidence="1" key="1">
    <citation type="submission" date="2014-09" db="EMBL/GenBank/DDBJ databases">
        <authorList>
            <person name="Magalhaes I.L.F."/>
            <person name="Oliveira U."/>
            <person name="Santos F.R."/>
            <person name="Vidigal T.H.D.A."/>
            <person name="Brescovit A.D."/>
            <person name="Santos A.J."/>
        </authorList>
    </citation>
    <scope>NUCLEOTIDE SEQUENCE</scope>
    <source>
        <tissue evidence="1">Shoot tissue taken approximately 20 cm above the soil surface</tissue>
    </source>
</reference>
<reference evidence="1" key="2">
    <citation type="journal article" date="2015" name="Data Brief">
        <title>Shoot transcriptome of the giant reed, Arundo donax.</title>
        <authorList>
            <person name="Barrero R.A."/>
            <person name="Guerrero F.D."/>
            <person name="Moolhuijzen P."/>
            <person name="Goolsby J.A."/>
            <person name="Tidwell J."/>
            <person name="Bellgard S.E."/>
            <person name="Bellgard M.I."/>
        </authorList>
    </citation>
    <scope>NUCLEOTIDE SEQUENCE</scope>
    <source>
        <tissue evidence="1">Shoot tissue taken approximately 20 cm above the soil surface</tissue>
    </source>
</reference>
<name>A0A0A9AJR9_ARUDO</name>